<reference evidence="1 2" key="1">
    <citation type="submission" date="2017-01" db="EMBL/GenBank/DDBJ databases">
        <authorList>
            <person name="Mah S.A."/>
            <person name="Swanson W.J."/>
            <person name="Moy G.W."/>
            <person name="Vacquier V.D."/>
        </authorList>
    </citation>
    <scope>NUCLEOTIDE SEQUENCE [LARGE SCALE GENOMIC DNA]</scope>
    <source>
        <strain evidence="1 2">DSM 45758</strain>
    </source>
</reference>
<gene>
    <name evidence="1" type="ORF">SAMN05444858_13233</name>
</gene>
<protein>
    <submittedName>
        <fullName evidence="1">Uncharacterized protein</fullName>
    </submittedName>
</protein>
<dbReference type="EMBL" id="FTNF01000032">
    <property type="protein sequence ID" value="SIR97145.1"/>
    <property type="molecule type" value="Genomic_DNA"/>
</dbReference>
<proteinExistence type="predicted"/>
<dbReference type="STRING" id="1198245.SAMN05444858_13233"/>
<accession>A0A1N7FA91</accession>
<organism evidence="1 2">
    <name type="scientific">Micromonospora avicenniae</name>
    <dbReference type="NCBI Taxonomy" id="1198245"/>
    <lineage>
        <taxon>Bacteria</taxon>
        <taxon>Bacillati</taxon>
        <taxon>Actinomycetota</taxon>
        <taxon>Actinomycetes</taxon>
        <taxon>Micromonosporales</taxon>
        <taxon>Micromonosporaceae</taxon>
        <taxon>Micromonospora</taxon>
    </lineage>
</organism>
<evidence type="ECO:0000313" key="2">
    <source>
        <dbReference type="Proteomes" id="UP000186004"/>
    </source>
</evidence>
<dbReference type="Proteomes" id="UP000186004">
    <property type="component" value="Unassembled WGS sequence"/>
</dbReference>
<keyword evidence="2" id="KW-1185">Reference proteome</keyword>
<name>A0A1N7FA91_9ACTN</name>
<sequence>MSAARYDRDLLEEGLSRTGRRRGETVATLAMLDAYPAERLPDTTEQGTERDT</sequence>
<dbReference type="AlphaFoldDB" id="A0A1N7FA91"/>
<evidence type="ECO:0000313" key="1">
    <source>
        <dbReference type="EMBL" id="SIR97145.1"/>
    </source>
</evidence>